<dbReference type="InterPro" id="IPR052058">
    <property type="entry name" value="Alcohol_O-acetyltransferase"/>
</dbReference>
<dbReference type="EMBL" id="HBEA01016484">
    <property type="protein sequence ID" value="CAD8263078.1"/>
    <property type="molecule type" value="Transcribed_RNA"/>
</dbReference>
<feature type="domain" description="Phthiocerol/phthiodiolone dimycocerosyl transferase C-terminal" evidence="3">
    <location>
        <begin position="237"/>
        <end position="389"/>
    </location>
</feature>
<dbReference type="InterPro" id="IPR023213">
    <property type="entry name" value="CAT-like_dom_sf"/>
</dbReference>
<accession>A0A7R9YF98</accession>
<keyword evidence="1" id="KW-0808">Transferase</keyword>
<protein>
    <recommendedName>
        <fullName evidence="3">Phthiocerol/phthiodiolone dimycocerosyl transferase C-terminal domain-containing protein</fullName>
    </recommendedName>
</protein>
<reference evidence="4" key="1">
    <citation type="submission" date="2021-01" db="EMBL/GenBank/DDBJ databases">
        <authorList>
            <person name="Corre E."/>
            <person name="Pelletier E."/>
            <person name="Niang G."/>
            <person name="Scheremetjew M."/>
            <person name="Finn R."/>
            <person name="Kale V."/>
            <person name="Holt S."/>
            <person name="Cochrane G."/>
            <person name="Meng A."/>
            <person name="Brown T."/>
            <person name="Cohen L."/>
        </authorList>
    </citation>
    <scope>NUCLEOTIDE SEQUENCE</scope>
    <source>
        <strain evidence="4">CCMP2078</strain>
    </source>
</reference>
<dbReference type="InterPro" id="IPR031641">
    <property type="entry name" value="PapA_C"/>
</dbReference>
<organism evidence="4">
    <name type="scientific">Pinguiococcus pyrenoidosus</name>
    <dbReference type="NCBI Taxonomy" id="172671"/>
    <lineage>
        <taxon>Eukaryota</taxon>
        <taxon>Sar</taxon>
        <taxon>Stramenopiles</taxon>
        <taxon>Ochrophyta</taxon>
        <taxon>Pinguiophyceae</taxon>
        <taxon>Pinguiochrysidales</taxon>
        <taxon>Pinguiochrysidaceae</taxon>
        <taxon>Pinguiococcus</taxon>
    </lineage>
</organism>
<proteinExistence type="predicted"/>
<dbReference type="Pfam" id="PF16911">
    <property type="entry name" value="PapA_C"/>
    <property type="match status" value="1"/>
</dbReference>
<keyword evidence="2" id="KW-0012">Acyltransferase</keyword>
<dbReference type="PANTHER" id="PTHR28037">
    <property type="entry name" value="ALCOHOL O-ACETYLTRANSFERASE 1-RELATED"/>
    <property type="match status" value="1"/>
</dbReference>
<gene>
    <name evidence="4" type="ORF">PPYR1160_LOCUS12580</name>
</gene>
<dbReference type="GO" id="GO:0016746">
    <property type="term" value="F:acyltransferase activity"/>
    <property type="evidence" value="ECO:0007669"/>
    <property type="project" value="UniProtKB-KW"/>
</dbReference>
<dbReference type="PANTHER" id="PTHR28037:SF1">
    <property type="entry name" value="ALCOHOL O-ACETYLTRANSFERASE 1-RELATED"/>
    <property type="match status" value="1"/>
</dbReference>
<evidence type="ECO:0000259" key="3">
    <source>
        <dbReference type="Pfam" id="PF16911"/>
    </source>
</evidence>
<dbReference type="SUPFAM" id="SSF52777">
    <property type="entry name" value="CoA-dependent acyltransferases"/>
    <property type="match status" value="2"/>
</dbReference>
<evidence type="ECO:0000256" key="2">
    <source>
        <dbReference type="ARBA" id="ARBA00023315"/>
    </source>
</evidence>
<evidence type="ECO:0000313" key="4">
    <source>
        <dbReference type="EMBL" id="CAD8263078.1"/>
    </source>
</evidence>
<dbReference type="AlphaFoldDB" id="A0A7R9YF98"/>
<dbReference type="Gene3D" id="3.30.559.30">
    <property type="entry name" value="Nonribosomal peptide synthetase, condensation domain"/>
    <property type="match status" value="1"/>
</dbReference>
<sequence>MLDALAMCIAKHPFLRARISGTGPLSRNKIDNNIRLGADKNPLSFSTMDEELSLRDIAHSVLRSSSECKAGDFEDAWRASFDSALNEWEMEVATGPLWQVSWISCPKCDGSYQHAMVFLFNHAISDQTSAHTLIRDLSTSLKIAHEGRVRAVEVVEGAPPSVEEAVLGVSHEASPNVLRVLPGCGFSTLQYSLLQVWHSLQGAPLLSPRVSLLSASARRRKGYGFRNRNTRVEFEVLDAGLVKELVARCRREGTTVTGALVAAVWRAAARSIETPSEKVDKLRVLMSLDMRRFGQGEGDWTQATMACAGGATDFVLRANPETSAWDLAREARARITDFIESPWLPQESVRLFDVGSRMLDMVQIVKSEGRDNLNTLGRAYSVGVSNAGLFSKGPSAPADRWAVRNVYYGTSHTHTGCLFQLSAVTVEGSLCLTFQTPAPIVSEEEAKSFRSRTMAELMERISS</sequence>
<name>A0A7R9YF98_9STRA</name>
<dbReference type="Gene3D" id="3.30.559.10">
    <property type="entry name" value="Chloramphenicol acetyltransferase-like domain"/>
    <property type="match status" value="1"/>
</dbReference>
<evidence type="ECO:0000256" key="1">
    <source>
        <dbReference type="ARBA" id="ARBA00022679"/>
    </source>
</evidence>